<keyword evidence="2" id="KW-0472">Membrane</keyword>
<dbReference type="Gene3D" id="2.160.20.10">
    <property type="entry name" value="Single-stranded right-handed beta-helix, Pectin lyase-like"/>
    <property type="match status" value="2"/>
</dbReference>
<dbReference type="EMBL" id="MK072396">
    <property type="protein sequence ID" value="AYV83927.1"/>
    <property type="molecule type" value="Genomic_DNA"/>
</dbReference>
<feature type="domain" description="Periplasmic copper-binding protein NosD beta helix" evidence="3">
    <location>
        <begin position="485"/>
        <end position="624"/>
    </location>
</feature>
<evidence type="ECO:0000256" key="1">
    <source>
        <dbReference type="SAM" id="MobiDB-lite"/>
    </source>
</evidence>
<evidence type="ECO:0000259" key="3">
    <source>
        <dbReference type="Pfam" id="PF05048"/>
    </source>
</evidence>
<keyword evidence="2" id="KW-0812">Transmembrane</keyword>
<dbReference type="Pfam" id="PF13229">
    <property type="entry name" value="Beta_helix"/>
    <property type="match status" value="1"/>
</dbReference>
<organism evidence="5">
    <name type="scientific">Hyperionvirus sp</name>
    <dbReference type="NCBI Taxonomy" id="2487770"/>
    <lineage>
        <taxon>Viruses</taxon>
        <taxon>Varidnaviria</taxon>
        <taxon>Bamfordvirae</taxon>
        <taxon>Nucleocytoviricota</taxon>
        <taxon>Megaviricetes</taxon>
        <taxon>Imitervirales</taxon>
        <taxon>Mimiviridae</taxon>
        <taxon>Klosneuvirinae</taxon>
    </lineage>
</organism>
<feature type="domain" description="Right handed beta helix" evidence="4">
    <location>
        <begin position="123"/>
        <end position="309"/>
    </location>
</feature>
<name>A0A3G5A9I5_9VIRU</name>
<accession>A0A3G5A9I5</accession>
<dbReference type="InterPro" id="IPR006626">
    <property type="entry name" value="PbH1"/>
</dbReference>
<dbReference type="Pfam" id="PF05048">
    <property type="entry name" value="NosD"/>
    <property type="match status" value="1"/>
</dbReference>
<protein>
    <submittedName>
        <fullName evidence="5">Poly(Beta-D-mannuronate) C5 epimerase 1</fullName>
    </submittedName>
</protein>
<reference evidence="5" key="1">
    <citation type="submission" date="2018-10" db="EMBL/GenBank/DDBJ databases">
        <title>Hidden diversity of soil giant viruses.</title>
        <authorList>
            <person name="Schulz F."/>
            <person name="Alteio L."/>
            <person name="Goudeau D."/>
            <person name="Ryan E.M."/>
            <person name="Malmstrom R.R."/>
            <person name="Blanchard J."/>
            <person name="Woyke T."/>
        </authorList>
    </citation>
    <scope>NUCLEOTIDE SEQUENCE</scope>
    <source>
        <strain evidence="5">HYV1</strain>
    </source>
</reference>
<proteinExistence type="predicted"/>
<evidence type="ECO:0000256" key="2">
    <source>
        <dbReference type="SAM" id="Phobius"/>
    </source>
</evidence>
<dbReference type="SUPFAM" id="SSF51126">
    <property type="entry name" value="Pectin lyase-like"/>
    <property type="match status" value="2"/>
</dbReference>
<dbReference type="InterPro" id="IPR007742">
    <property type="entry name" value="NosD_dom"/>
</dbReference>
<sequence>MKLVTVLIVALCFLVGAAASTFVPIINIGPSKVLYGWGASLEGGTWDAVYDPSLGGDQTQLLQEGLNLVGENGGGIINILPGEYILQGNLELLNNSHLQGSGIDVSVFKLIDNSIDFAYAGFIRVEMGYNIIISNLTLNGNKAGQGVSATNTYGKYGIFTEGCLGVWFDFVRITEMNHYGFDPHGHKTIMFWGQNLTITNCISDNNGWDGFTLDQSLYIVAENNLARDNGRHGYNVVTGSSHVLISNNVAINNGYYYVPGPGGCGIAVQNNFNFNTADVRIESNSFINNAYAGVCLNNVSEVTIEDNEIIGSCICMDILYSFGFTRINNNLCETRVLFRDVGISLLTDVEPVLQTGNAVYYSSVNNVFVQQAVCSSQGIVNGAYHVGFNIPVINNMTFSIGDPSKAKNVIQEALNVASQNGGGIISLDSGTYVMEGPIVIYGGTYLRGSGIDETFLVLAANAPIFGSDGFVQSRFSVGGMISDLTLDGNRNGQCCHPGCEFGRSGLYLEGCTNFLVKNVRATNFQGNGIMLNQMVNVSVIGSEITGNDANGIIANATVYFTSEGNDVESNGYSQNGCGILISNTPKTGSLNVNKLVNNYISNNNIGGICLSNTDGSISQNVLNDSCLCYNFQSVSASTSISENTCVGNIASSGSFALPGSNIYEVGSCSNSSPTTGWICLNGFYSQTGVSTGSVSTGTISTVSVSTGSVSAGSVSTGSLSTGSVSTGSLSTGSVSTGSLSTGSISTGSEATGSVSTGSLSTGSISTGSASTGTATTGSGEKALNTASNTKNSTFVIVIFSVIFFVFTLF</sequence>
<evidence type="ECO:0000259" key="4">
    <source>
        <dbReference type="Pfam" id="PF13229"/>
    </source>
</evidence>
<dbReference type="InterPro" id="IPR039448">
    <property type="entry name" value="Beta_helix"/>
</dbReference>
<dbReference type="InterPro" id="IPR011050">
    <property type="entry name" value="Pectin_lyase_fold/virulence"/>
</dbReference>
<dbReference type="InterPro" id="IPR012334">
    <property type="entry name" value="Pectin_lyas_fold"/>
</dbReference>
<keyword evidence="2" id="KW-1133">Transmembrane helix</keyword>
<feature type="transmembrane region" description="Helical" evidence="2">
    <location>
        <begin position="791"/>
        <end position="808"/>
    </location>
</feature>
<gene>
    <name evidence="5" type="ORF">Hyperionvirus14_16</name>
</gene>
<evidence type="ECO:0000313" key="5">
    <source>
        <dbReference type="EMBL" id="AYV83927.1"/>
    </source>
</evidence>
<dbReference type="SMART" id="SM00710">
    <property type="entry name" value="PbH1"/>
    <property type="match status" value="12"/>
</dbReference>
<feature type="region of interest" description="Disordered" evidence="1">
    <location>
        <begin position="711"/>
        <end position="779"/>
    </location>
</feature>